<evidence type="ECO:0000256" key="1">
    <source>
        <dbReference type="SAM" id="Coils"/>
    </source>
</evidence>
<dbReference type="SUPFAM" id="SSF52540">
    <property type="entry name" value="P-loop containing nucleoside triphosphate hydrolases"/>
    <property type="match status" value="1"/>
</dbReference>
<evidence type="ECO:0000313" key="2">
    <source>
        <dbReference type="EMBL" id="CAD9484679.1"/>
    </source>
</evidence>
<dbReference type="EMBL" id="HBGS01058663">
    <property type="protein sequence ID" value="CAD9484679.1"/>
    <property type="molecule type" value="Transcribed_RNA"/>
</dbReference>
<organism evidence="2">
    <name type="scientific">Octactis speculum</name>
    <dbReference type="NCBI Taxonomy" id="3111310"/>
    <lineage>
        <taxon>Eukaryota</taxon>
        <taxon>Sar</taxon>
        <taxon>Stramenopiles</taxon>
        <taxon>Ochrophyta</taxon>
        <taxon>Dictyochophyceae</taxon>
        <taxon>Dictyochales</taxon>
        <taxon>Dictyochaceae</taxon>
        <taxon>Octactis</taxon>
    </lineage>
</organism>
<feature type="coiled-coil region" evidence="1">
    <location>
        <begin position="159"/>
        <end position="212"/>
    </location>
</feature>
<dbReference type="PROSITE" id="PS50096">
    <property type="entry name" value="IQ"/>
    <property type="match status" value="2"/>
</dbReference>
<keyword evidence="1" id="KW-0175">Coiled coil</keyword>
<proteinExistence type="predicted"/>
<sequence>MGENLWTVGLTKVFLKTASEQHALEQARKHALHDMLLRLQAIVRGVIVRRRLWLEMHAAEEAERIAREEREKEERLAREEAEKTTMMAIAMQSIIRGFLGKRQFKRLGPLKALLAARKTGIIDELATALGNIREQMKEEVQPNWVLERVQEAEEYLTNLVEMEELIRSIHDAKENLDLEELYRCIQRADYLGMEANNDVQQVKSELADIEAKKDVVEKFKKFLKDDASVSNIPELIAEAKRLEVDIDYVERVEDVYSLLGPKIEAKNRLRISVEFVHRDAIKDGLREIAELSQNQAYGLFGHVEIQAAEQMMRMLDFEEEMYQGEFAGDRPRLTEELVELCQRIENSSNPVRKREAQDDLHLVVWNDSRFEGIIRAYKWRTVYATWIYFRDPREESSETESLFSADNASFFGMRTGYARDQYKIQMNLNKKGNKNATGENESTHGSIQETQMNDKKGTALYPLTKSRIKQYRSGQNNKIPHKPPPRTKMIRKESTFHQAVKKRTVLTEEEEKLKRSRETLQKLRDSRDPTMRGIISFKKTTMWK</sequence>
<protein>
    <submittedName>
        <fullName evidence="2">Uncharacterized protein</fullName>
    </submittedName>
</protein>
<dbReference type="InterPro" id="IPR027417">
    <property type="entry name" value="P-loop_NTPase"/>
</dbReference>
<dbReference type="Gene3D" id="1.20.5.4820">
    <property type="match status" value="1"/>
</dbReference>
<gene>
    <name evidence="2" type="ORF">DSPE1174_LOCUS30602</name>
</gene>
<accession>A0A7S2MI47</accession>
<reference evidence="2" key="1">
    <citation type="submission" date="2021-01" db="EMBL/GenBank/DDBJ databases">
        <authorList>
            <person name="Corre E."/>
            <person name="Pelletier E."/>
            <person name="Niang G."/>
            <person name="Scheremetjew M."/>
            <person name="Finn R."/>
            <person name="Kale V."/>
            <person name="Holt S."/>
            <person name="Cochrane G."/>
            <person name="Meng A."/>
            <person name="Brown T."/>
            <person name="Cohen L."/>
        </authorList>
    </citation>
    <scope>NUCLEOTIDE SEQUENCE</scope>
    <source>
        <strain evidence="2">CCMP1381</strain>
    </source>
</reference>
<dbReference type="AlphaFoldDB" id="A0A7S2MI47"/>
<name>A0A7S2MI47_9STRA</name>